<feature type="domain" description="GAF" evidence="1">
    <location>
        <begin position="22"/>
        <end position="164"/>
    </location>
</feature>
<dbReference type="Gene3D" id="3.30.450.20">
    <property type="entry name" value="PAS domain"/>
    <property type="match status" value="1"/>
</dbReference>
<organism evidence="2 3">
    <name type="scientific">Mucilaginibacter rigui</name>
    <dbReference type="NCBI Taxonomy" id="534635"/>
    <lineage>
        <taxon>Bacteria</taxon>
        <taxon>Pseudomonadati</taxon>
        <taxon>Bacteroidota</taxon>
        <taxon>Sphingobacteriia</taxon>
        <taxon>Sphingobacteriales</taxon>
        <taxon>Sphingobacteriaceae</taxon>
        <taxon>Mucilaginibacter</taxon>
    </lineage>
</organism>
<dbReference type="Gene3D" id="3.30.450.40">
    <property type="match status" value="1"/>
</dbReference>
<dbReference type="PANTHER" id="PTHR43102:SF2">
    <property type="entry name" value="GAF DOMAIN-CONTAINING PROTEIN"/>
    <property type="match status" value="1"/>
</dbReference>
<dbReference type="SUPFAM" id="SSF55785">
    <property type="entry name" value="PYP-like sensor domain (PAS domain)"/>
    <property type="match status" value="1"/>
</dbReference>
<dbReference type="InterPro" id="IPR035965">
    <property type="entry name" value="PAS-like_dom_sf"/>
</dbReference>
<keyword evidence="3" id="KW-1185">Reference proteome</keyword>
<sequence length="380" mass="42413">MNKYTEQQRLSAVNRFMHLDAGIVKDLNEIVALVAEICQTPVALVTLLDKDTQWFKASVGTEIECTPRSVAFCNLTIQQSDVNIINDLSADPLHCNNPLVTGKPYVRFYAGAPLITKDGFAIGSLCVIGMKPGELKAHQQKALQVMAKQVVNLIELNWSLNTLAKQRAKEQEHAAAIGESELKLKAIFDSSNDTHILAGRNFEVLAFNRSAAGFVKNAYGHKLTEGDNLLNFTEPGILPQFKKYFNIALTGRSIKREWLLMQGTPFACWKVTTFLPVRNSIGDVIGVALNSTDITHHKKQEAYINIQNEALNRIAIIQSHELRRPVASLLGIMDLIKMENINFSYFDMMELTVNELDEKIRSIVKDSENTLHGRHLAVVA</sequence>
<dbReference type="SUPFAM" id="SSF55781">
    <property type="entry name" value="GAF domain-like"/>
    <property type="match status" value="1"/>
</dbReference>
<dbReference type="EMBL" id="JACWMW010000001">
    <property type="protein sequence ID" value="MBD1384234.1"/>
    <property type="molecule type" value="Genomic_DNA"/>
</dbReference>
<comment type="caution">
    <text evidence="2">The sequence shown here is derived from an EMBL/GenBank/DDBJ whole genome shotgun (WGS) entry which is preliminary data.</text>
</comment>
<dbReference type="RefSeq" id="WP_191174124.1">
    <property type="nucleotide sequence ID" value="NZ_JACWMW010000001.1"/>
</dbReference>
<proteinExistence type="predicted"/>
<gene>
    <name evidence="2" type="ORF">IDJ75_03010</name>
</gene>
<dbReference type="PANTHER" id="PTHR43102">
    <property type="entry name" value="SLR1143 PROTEIN"/>
    <property type="match status" value="1"/>
</dbReference>
<evidence type="ECO:0000313" key="2">
    <source>
        <dbReference type="EMBL" id="MBD1384234.1"/>
    </source>
</evidence>
<dbReference type="NCBIfam" id="TIGR00229">
    <property type="entry name" value="sensory_box"/>
    <property type="match status" value="1"/>
</dbReference>
<dbReference type="Proteomes" id="UP000618754">
    <property type="component" value="Unassembled WGS sequence"/>
</dbReference>
<dbReference type="InterPro" id="IPR003018">
    <property type="entry name" value="GAF"/>
</dbReference>
<evidence type="ECO:0000313" key="3">
    <source>
        <dbReference type="Proteomes" id="UP000618754"/>
    </source>
</evidence>
<evidence type="ECO:0000259" key="1">
    <source>
        <dbReference type="SMART" id="SM00065"/>
    </source>
</evidence>
<protein>
    <submittedName>
        <fullName evidence="2">GAF domain-containing protein</fullName>
    </submittedName>
</protein>
<dbReference type="SMART" id="SM00065">
    <property type="entry name" value="GAF"/>
    <property type="match status" value="1"/>
</dbReference>
<name>A0ABR7X0X4_9SPHI</name>
<dbReference type="Pfam" id="PF01590">
    <property type="entry name" value="GAF"/>
    <property type="match status" value="1"/>
</dbReference>
<dbReference type="InterPro" id="IPR029016">
    <property type="entry name" value="GAF-like_dom_sf"/>
</dbReference>
<dbReference type="InterPro" id="IPR000014">
    <property type="entry name" value="PAS"/>
</dbReference>
<reference evidence="2 3" key="1">
    <citation type="submission" date="2020-09" db="EMBL/GenBank/DDBJ databases">
        <title>Novel species of Mucilaginibacter isolated from a glacier on the Tibetan Plateau.</title>
        <authorList>
            <person name="Liu Q."/>
            <person name="Xin Y.-H."/>
        </authorList>
    </citation>
    <scope>NUCLEOTIDE SEQUENCE [LARGE SCALE GENOMIC DNA]</scope>
    <source>
        <strain evidence="2 3">CGMCC 1.13878</strain>
    </source>
</reference>
<accession>A0ABR7X0X4</accession>